<protein>
    <submittedName>
        <fullName evidence="1">Uncharacterized protein</fullName>
    </submittedName>
</protein>
<gene>
    <name evidence="1" type="ORF">Hyperionvirus3_3</name>
</gene>
<accession>A0A3G5A6I3</accession>
<dbReference type="EMBL" id="MK072385">
    <property type="protein sequence ID" value="AYV82857.1"/>
    <property type="molecule type" value="Genomic_DNA"/>
</dbReference>
<sequence length="67" mass="7218">MAAASAGGAGESGLPFAIEAKTDTKLCCRYKRFPVASMLEDSGYEEMKILPDRRPCGNCINERCLAC</sequence>
<organism evidence="1">
    <name type="scientific">Hyperionvirus sp</name>
    <dbReference type="NCBI Taxonomy" id="2487770"/>
    <lineage>
        <taxon>Viruses</taxon>
        <taxon>Varidnaviria</taxon>
        <taxon>Bamfordvirae</taxon>
        <taxon>Nucleocytoviricota</taxon>
        <taxon>Megaviricetes</taxon>
        <taxon>Imitervirales</taxon>
        <taxon>Mimiviridae</taxon>
        <taxon>Klosneuvirinae</taxon>
    </lineage>
</organism>
<reference evidence="1" key="1">
    <citation type="submission" date="2018-10" db="EMBL/GenBank/DDBJ databases">
        <title>Hidden diversity of soil giant viruses.</title>
        <authorList>
            <person name="Schulz F."/>
            <person name="Alteio L."/>
            <person name="Goudeau D."/>
            <person name="Ryan E.M."/>
            <person name="Malmstrom R.R."/>
            <person name="Blanchard J."/>
            <person name="Woyke T."/>
        </authorList>
    </citation>
    <scope>NUCLEOTIDE SEQUENCE</scope>
    <source>
        <strain evidence="1">HYV1</strain>
    </source>
</reference>
<name>A0A3G5A6I3_9VIRU</name>
<proteinExistence type="predicted"/>
<evidence type="ECO:0000313" key="1">
    <source>
        <dbReference type="EMBL" id="AYV82857.1"/>
    </source>
</evidence>